<sequence>MKISFPFLLFWLLLLPLPSKVHATKSVDFNVRAARHNLNPGSIYGSTPQDEKKAYKQPSGPNPVGNHRPPSRT</sequence>
<reference evidence="2" key="1">
    <citation type="journal article" date="2022" name="Mol. Ecol. Resour.">
        <title>The genomes of chicory, endive, great burdock and yacon provide insights into Asteraceae palaeo-polyploidization history and plant inulin production.</title>
        <authorList>
            <person name="Fan W."/>
            <person name="Wang S."/>
            <person name="Wang H."/>
            <person name="Wang A."/>
            <person name="Jiang F."/>
            <person name="Liu H."/>
            <person name="Zhao H."/>
            <person name="Xu D."/>
            <person name="Zhang Y."/>
        </authorList>
    </citation>
    <scope>NUCLEOTIDE SEQUENCE [LARGE SCALE GENOMIC DNA]</scope>
    <source>
        <strain evidence="2">cv. Punajuju</strain>
    </source>
</reference>
<organism evidence="1 2">
    <name type="scientific">Cichorium intybus</name>
    <name type="common">Chicory</name>
    <dbReference type="NCBI Taxonomy" id="13427"/>
    <lineage>
        <taxon>Eukaryota</taxon>
        <taxon>Viridiplantae</taxon>
        <taxon>Streptophyta</taxon>
        <taxon>Embryophyta</taxon>
        <taxon>Tracheophyta</taxon>
        <taxon>Spermatophyta</taxon>
        <taxon>Magnoliopsida</taxon>
        <taxon>eudicotyledons</taxon>
        <taxon>Gunneridae</taxon>
        <taxon>Pentapetalae</taxon>
        <taxon>asterids</taxon>
        <taxon>campanulids</taxon>
        <taxon>Asterales</taxon>
        <taxon>Asteraceae</taxon>
        <taxon>Cichorioideae</taxon>
        <taxon>Cichorieae</taxon>
        <taxon>Cichoriinae</taxon>
        <taxon>Cichorium</taxon>
    </lineage>
</organism>
<comment type="caution">
    <text evidence="1">The sequence shown here is derived from an EMBL/GenBank/DDBJ whole genome shotgun (WGS) entry which is preliminary data.</text>
</comment>
<accession>A0ACB9GYF4</accession>
<gene>
    <name evidence="1" type="ORF">L2E82_00765</name>
</gene>
<reference evidence="1 2" key="2">
    <citation type="journal article" date="2022" name="Mol. Ecol. Resour.">
        <title>The genomes of chicory, endive, great burdock and yacon provide insights into Asteraceae paleo-polyploidization history and plant inulin production.</title>
        <authorList>
            <person name="Fan W."/>
            <person name="Wang S."/>
            <person name="Wang H."/>
            <person name="Wang A."/>
            <person name="Jiang F."/>
            <person name="Liu H."/>
            <person name="Zhao H."/>
            <person name="Xu D."/>
            <person name="Zhang Y."/>
        </authorList>
    </citation>
    <scope>NUCLEOTIDE SEQUENCE [LARGE SCALE GENOMIC DNA]</scope>
    <source>
        <strain evidence="2">cv. Punajuju</strain>
        <tissue evidence="1">Leaves</tissue>
    </source>
</reference>
<keyword evidence="2" id="KW-1185">Reference proteome</keyword>
<dbReference type="Proteomes" id="UP001055811">
    <property type="component" value="Linkage Group LG01"/>
</dbReference>
<evidence type="ECO:0000313" key="2">
    <source>
        <dbReference type="Proteomes" id="UP001055811"/>
    </source>
</evidence>
<name>A0ACB9GYF4_CICIN</name>
<evidence type="ECO:0000313" key="1">
    <source>
        <dbReference type="EMBL" id="KAI3788101.1"/>
    </source>
</evidence>
<proteinExistence type="predicted"/>
<protein>
    <submittedName>
        <fullName evidence="1">Uncharacterized protein</fullName>
    </submittedName>
</protein>
<dbReference type="EMBL" id="CM042009">
    <property type="protein sequence ID" value="KAI3788101.1"/>
    <property type="molecule type" value="Genomic_DNA"/>
</dbReference>